<feature type="domain" description="LysM" evidence="3">
    <location>
        <begin position="164"/>
        <end position="212"/>
    </location>
</feature>
<sequence length="214" mass="24236">MFDTNDVYNDAVRDSSLHAEEHKNAQEWLMVSKIIIALLIIASAYVGFHFYTESSSVNESLIVKDELVDEVQVKSGLLVESEVSKVVEVFNSEEDYLNALRELEVELTEKKENVKVESSKHLALSSAMNEIMNDALFVDNTNYTNELRKEIDVDLAKDTEELGRRVVVKKGDTLQSISNKFYGDARNYKRIIASNEGLNSDDTIYVGQTILLPY</sequence>
<keyword evidence="1" id="KW-0175">Coiled coil</keyword>
<dbReference type="Pfam" id="PF01476">
    <property type="entry name" value="LysM"/>
    <property type="match status" value="1"/>
</dbReference>
<dbReference type="InterPro" id="IPR036779">
    <property type="entry name" value="LysM_dom_sf"/>
</dbReference>
<keyword evidence="2" id="KW-1133">Transmembrane helix</keyword>
<evidence type="ECO:0000259" key="3">
    <source>
        <dbReference type="PROSITE" id="PS51782"/>
    </source>
</evidence>
<keyword evidence="2" id="KW-0472">Membrane</keyword>
<evidence type="ECO:0000256" key="1">
    <source>
        <dbReference type="SAM" id="Coils"/>
    </source>
</evidence>
<dbReference type="Gene3D" id="3.10.350.10">
    <property type="entry name" value="LysM domain"/>
    <property type="match status" value="1"/>
</dbReference>
<reference evidence="4" key="1">
    <citation type="submission" date="2020-01" db="EMBL/GenBank/DDBJ databases">
        <authorList>
            <person name="Meier V. D."/>
            <person name="Meier V D."/>
        </authorList>
    </citation>
    <scope>NUCLEOTIDE SEQUENCE</scope>
    <source>
        <strain evidence="4">HLG_WM_MAG_02</strain>
    </source>
</reference>
<dbReference type="SMART" id="SM00257">
    <property type="entry name" value="LysM"/>
    <property type="match status" value="1"/>
</dbReference>
<evidence type="ECO:0000256" key="2">
    <source>
        <dbReference type="SAM" id="Phobius"/>
    </source>
</evidence>
<organism evidence="4">
    <name type="scientific">uncultured Sulfurovum sp</name>
    <dbReference type="NCBI Taxonomy" id="269237"/>
    <lineage>
        <taxon>Bacteria</taxon>
        <taxon>Pseudomonadati</taxon>
        <taxon>Campylobacterota</taxon>
        <taxon>Epsilonproteobacteria</taxon>
        <taxon>Campylobacterales</taxon>
        <taxon>Sulfurovaceae</taxon>
        <taxon>Sulfurovum</taxon>
        <taxon>environmental samples</taxon>
    </lineage>
</organism>
<name>A0A6S6SKA5_9BACT</name>
<dbReference type="SUPFAM" id="SSF54106">
    <property type="entry name" value="LysM domain"/>
    <property type="match status" value="1"/>
</dbReference>
<proteinExistence type="predicted"/>
<protein>
    <recommendedName>
        <fullName evidence="3">LysM domain-containing protein</fullName>
    </recommendedName>
</protein>
<feature type="transmembrane region" description="Helical" evidence="2">
    <location>
        <begin position="28"/>
        <end position="51"/>
    </location>
</feature>
<gene>
    <name evidence="4" type="ORF">HELGO_WM10764</name>
</gene>
<dbReference type="AlphaFoldDB" id="A0A6S6SKA5"/>
<feature type="coiled-coil region" evidence="1">
    <location>
        <begin position="93"/>
        <end position="120"/>
    </location>
</feature>
<dbReference type="InterPro" id="IPR018392">
    <property type="entry name" value="LysM"/>
</dbReference>
<dbReference type="PROSITE" id="PS51782">
    <property type="entry name" value="LYSM"/>
    <property type="match status" value="1"/>
</dbReference>
<evidence type="ECO:0000313" key="4">
    <source>
        <dbReference type="EMBL" id="CAA6803792.1"/>
    </source>
</evidence>
<dbReference type="EMBL" id="CACVAZ010000014">
    <property type="protein sequence ID" value="CAA6803792.1"/>
    <property type="molecule type" value="Genomic_DNA"/>
</dbReference>
<accession>A0A6S6SKA5</accession>
<keyword evidence="2" id="KW-0812">Transmembrane</keyword>